<reference evidence="2 3" key="1">
    <citation type="submission" date="2015-11" db="EMBL/GenBank/DDBJ databases">
        <title>Whole-Genome Sequence of Candidatus Oderbacter manganicum from the National Park Lower Oder Valley, Germany.</title>
        <authorList>
            <person name="Braun B."/>
            <person name="Liere K."/>
            <person name="Szewzyk U."/>
        </authorList>
    </citation>
    <scope>NUCLEOTIDE SEQUENCE [LARGE SCALE GENOMIC DNA]</scope>
    <source>
        <strain evidence="2 3">OTSz_A_272</strain>
    </source>
</reference>
<keyword evidence="1" id="KW-0732">Signal</keyword>
<dbReference type="AlphaFoldDB" id="A0A1B1AKR5"/>
<dbReference type="EMBL" id="CP013244">
    <property type="protein sequence ID" value="ANP47168.1"/>
    <property type="molecule type" value="Genomic_DNA"/>
</dbReference>
<evidence type="ECO:0000313" key="2">
    <source>
        <dbReference type="EMBL" id="ANP47168.1"/>
    </source>
</evidence>
<name>A0A1B1AKR5_9PROT</name>
<organism evidence="2 3">
    <name type="scientific">Candidatus Viadribacter manganicus</name>
    <dbReference type="NCBI Taxonomy" id="1759059"/>
    <lineage>
        <taxon>Bacteria</taxon>
        <taxon>Pseudomonadati</taxon>
        <taxon>Pseudomonadota</taxon>
        <taxon>Alphaproteobacteria</taxon>
        <taxon>Hyphomonadales</taxon>
        <taxon>Hyphomonadaceae</taxon>
        <taxon>Candidatus Viadribacter</taxon>
    </lineage>
</organism>
<protein>
    <submittedName>
        <fullName evidence="2">Uncharacterized protein</fullName>
    </submittedName>
</protein>
<dbReference type="InParanoid" id="A0A1B1AKR5"/>
<accession>A0A1B1AKR5</accession>
<sequence length="88" mass="9639">MFKLAFVAFAMLSLCACASIGPHQMSANPAIQESFDAAPVEVALVTTSALHRRAFSPPSQRQPEMHVILASSFDRSRRRIARLRARAA</sequence>
<proteinExistence type="predicted"/>
<evidence type="ECO:0000256" key="1">
    <source>
        <dbReference type="SAM" id="SignalP"/>
    </source>
</evidence>
<dbReference type="KEGG" id="cbot:ATE48_15220"/>
<dbReference type="STRING" id="1759059.ATE48_15220"/>
<feature type="chain" id="PRO_5008518953" evidence="1">
    <location>
        <begin position="19"/>
        <end position="88"/>
    </location>
</feature>
<dbReference type="Proteomes" id="UP000092498">
    <property type="component" value="Chromosome"/>
</dbReference>
<dbReference type="RefSeq" id="WP_066772951.1">
    <property type="nucleotide sequence ID" value="NZ_CP013244.1"/>
</dbReference>
<keyword evidence="3" id="KW-1185">Reference proteome</keyword>
<dbReference type="PROSITE" id="PS51257">
    <property type="entry name" value="PROKAR_LIPOPROTEIN"/>
    <property type="match status" value="1"/>
</dbReference>
<evidence type="ECO:0000313" key="3">
    <source>
        <dbReference type="Proteomes" id="UP000092498"/>
    </source>
</evidence>
<feature type="signal peptide" evidence="1">
    <location>
        <begin position="1"/>
        <end position="18"/>
    </location>
</feature>
<gene>
    <name evidence="2" type="ORF">ATE48_15220</name>
</gene>